<evidence type="ECO:0000313" key="3">
    <source>
        <dbReference type="Proteomes" id="UP000018851"/>
    </source>
</evidence>
<dbReference type="KEGG" id="ssan:NX02_16750"/>
<evidence type="ECO:0000259" key="1">
    <source>
        <dbReference type="PROSITE" id="PS50075"/>
    </source>
</evidence>
<accession>W0AFJ0</accession>
<organism evidence="2 3">
    <name type="scientific">Sphingomonas sanxanigenens DSM 19645 = NX02</name>
    <dbReference type="NCBI Taxonomy" id="1123269"/>
    <lineage>
        <taxon>Bacteria</taxon>
        <taxon>Pseudomonadati</taxon>
        <taxon>Pseudomonadota</taxon>
        <taxon>Alphaproteobacteria</taxon>
        <taxon>Sphingomonadales</taxon>
        <taxon>Sphingomonadaceae</taxon>
        <taxon>Sphingomonas</taxon>
    </lineage>
</organism>
<reference evidence="2 3" key="1">
    <citation type="submission" date="2013-07" db="EMBL/GenBank/DDBJ databases">
        <title>Completed genome of Sphingomonas sanxanigenens NX02.</title>
        <authorList>
            <person name="Ma T."/>
            <person name="Huang H."/>
            <person name="Wu M."/>
            <person name="Li X."/>
            <person name="Li G."/>
        </authorList>
    </citation>
    <scope>NUCLEOTIDE SEQUENCE [LARGE SCALE GENOMIC DNA]</scope>
    <source>
        <strain evidence="2 3">NX02</strain>
    </source>
</reference>
<dbReference type="Gene3D" id="1.10.1200.10">
    <property type="entry name" value="ACP-like"/>
    <property type="match status" value="1"/>
</dbReference>
<dbReference type="eggNOG" id="ENOG5033F4W">
    <property type="taxonomic scope" value="Bacteria"/>
</dbReference>
<dbReference type="STRING" id="1123269.NX02_16750"/>
<dbReference type="SUPFAM" id="SSF47336">
    <property type="entry name" value="ACP-like"/>
    <property type="match status" value="1"/>
</dbReference>
<dbReference type="OrthoDB" id="7508733at2"/>
<dbReference type="HOGENOM" id="CLU_108696_16_4_5"/>
<evidence type="ECO:0000313" key="2">
    <source>
        <dbReference type="EMBL" id="AHE55028.1"/>
    </source>
</evidence>
<dbReference type="RefSeq" id="WP_025293218.1">
    <property type="nucleotide sequence ID" value="NZ_CP006644.1"/>
</dbReference>
<gene>
    <name evidence="2" type="ORF">NX02_16750</name>
</gene>
<proteinExistence type="predicted"/>
<sequence length="79" mass="8634">MALTEALLIQNIREFSGFDGEPTIDTPLFSSGALDSVAMLDLIAFIEKATGIEIRADEVTLDNFDTAERILRFAGERVA</sequence>
<name>W0AFJ0_9SPHN</name>
<dbReference type="PROSITE" id="PS50075">
    <property type="entry name" value="CARRIER"/>
    <property type="match status" value="1"/>
</dbReference>
<feature type="domain" description="Carrier" evidence="1">
    <location>
        <begin position="1"/>
        <end position="78"/>
    </location>
</feature>
<dbReference type="Pfam" id="PF00550">
    <property type="entry name" value="PP-binding"/>
    <property type="match status" value="1"/>
</dbReference>
<dbReference type="InterPro" id="IPR009081">
    <property type="entry name" value="PP-bd_ACP"/>
</dbReference>
<dbReference type="PATRIC" id="fig|1123269.5.peg.3281"/>
<dbReference type="InterPro" id="IPR036736">
    <property type="entry name" value="ACP-like_sf"/>
</dbReference>
<protein>
    <recommendedName>
        <fullName evidence="1">Carrier domain-containing protein</fullName>
    </recommendedName>
</protein>
<dbReference type="EMBL" id="CP006644">
    <property type="protein sequence ID" value="AHE55028.1"/>
    <property type="molecule type" value="Genomic_DNA"/>
</dbReference>
<keyword evidence="3" id="KW-1185">Reference proteome</keyword>
<dbReference type="AlphaFoldDB" id="W0AFJ0"/>
<dbReference type="Proteomes" id="UP000018851">
    <property type="component" value="Chromosome"/>
</dbReference>